<keyword evidence="4" id="KW-1185">Reference proteome</keyword>
<sequence>MSLQAVDAGKGVRMTRYAPDHDDSFRPRQRRLRRPIWVTAGVLAAALVAAALVWVPPRLACGLGSGLVERGGECIGVTDGSPAFVPGEKSGLEQQFRAIQALIKAENDSVAASGEEAVTVALLTSLTPVDGGPLSPQQTLRSMQGAYVAQKRANDPAGGMGDAQPKVRLHLANTGSRQTQWQPVAEELASMKDAGAPLVATVGGGVSTRITEDAFRALADEKIPMFAAVASADGLNRSGRTGGGADREGRIEGLVRITPSNTDFVLALKDYVKERGDLENAILLFDESEPDLHVATLTEAFRKHMAEEIGGTPDQPFSGSTGTDDAKSHPFSPLVRSICRTEADMVLFSGRTADLEKFLVQLTDRPCKETRQFAVLFAETGPALSADEEKTLGNAGITMVYASSYDPGWRADAREGEPVPVGFADFHRAFVEHLGEEDLSALESGDTERGQGSKAPDAEVYAALSNGYAVAHHDAVMAAVQAIRLSNEDNDGGDISAERVIQVQFNLNIDNVVEGAGGSLEFRPDRNGDPTGKLVPVIELPPAGNRIDPYVTGSGTR</sequence>
<keyword evidence="2" id="KW-1133">Transmembrane helix</keyword>
<feature type="transmembrane region" description="Helical" evidence="2">
    <location>
        <begin position="36"/>
        <end position="55"/>
    </location>
</feature>
<organism evidence="3 4">
    <name type="scientific">Streptomyces sodiiphilus</name>
    <dbReference type="NCBI Taxonomy" id="226217"/>
    <lineage>
        <taxon>Bacteria</taxon>
        <taxon>Bacillati</taxon>
        <taxon>Actinomycetota</taxon>
        <taxon>Actinomycetes</taxon>
        <taxon>Kitasatosporales</taxon>
        <taxon>Streptomycetaceae</taxon>
        <taxon>Streptomyces</taxon>
    </lineage>
</organism>
<keyword evidence="2" id="KW-0472">Membrane</keyword>
<dbReference type="InterPro" id="IPR028082">
    <property type="entry name" value="Peripla_BP_I"/>
</dbReference>
<comment type="caution">
    <text evidence="3">The sequence shown here is derived from an EMBL/GenBank/DDBJ whole genome shotgun (WGS) entry which is preliminary data.</text>
</comment>
<feature type="region of interest" description="Disordered" evidence="1">
    <location>
        <begin position="309"/>
        <end position="329"/>
    </location>
</feature>
<dbReference type="PANTHER" id="PTHR30483">
    <property type="entry name" value="LEUCINE-SPECIFIC-BINDING PROTEIN"/>
    <property type="match status" value="1"/>
</dbReference>
<evidence type="ECO:0000256" key="1">
    <source>
        <dbReference type="SAM" id="MobiDB-lite"/>
    </source>
</evidence>
<dbReference type="InterPro" id="IPR051010">
    <property type="entry name" value="BCAA_transport"/>
</dbReference>
<name>A0ABP5A7N8_9ACTN</name>
<proteinExistence type="predicted"/>
<reference evidence="4" key="1">
    <citation type="journal article" date="2019" name="Int. J. Syst. Evol. Microbiol.">
        <title>The Global Catalogue of Microorganisms (GCM) 10K type strain sequencing project: providing services to taxonomists for standard genome sequencing and annotation.</title>
        <authorList>
            <consortium name="The Broad Institute Genomics Platform"/>
            <consortium name="The Broad Institute Genome Sequencing Center for Infectious Disease"/>
            <person name="Wu L."/>
            <person name="Ma J."/>
        </authorList>
    </citation>
    <scope>NUCLEOTIDE SEQUENCE [LARGE SCALE GENOMIC DNA]</scope>
    <source>
        <strain evidence="4">JCM 13581</strain>
    </source>
</reference>
<dbReference type="SUPFAM" id="SSF53822">
    <property type="entry name" value="Periplasmic binding protein-like I"/>
    <property type="match status" value="1"/>
</dbReference>
<evidence type="ECO:0000313" key="4">
    <source>
        <dbReference type="Proteomes" id="UP001501303"/>
    </source>
</evidence>
<keyword evidence="2" id="KW-0812">Transmembrane</keyword>
<dbReference type="CDD" id="cd06268">
    <property type="entry name" value="PBP1_ABC_transporter_LIVBP-like"/>
    <property type="match status" value="1"/>
</dbReference>
<dbReference type="EMBL" id="BAAAMJ010000010">
    <property type="protein sequence ID" value="GAA1906180.1"/>
    <property type="molecule type" value="Genomic_DNA"/>
</dbReference>
<dbReference type="Proteomes" id="UP001501303">
    <property type="component" value="Unassembled WGS sequence"/>
</dbReference>
<evidence type="ECO:0000313" key="3">
    <source>
        <dbReference type="EMBL" id="GAA1906180.1"/>
    </source>
</evidence>
<evidence type="ECO:0000256" key="2">
    <source>
        <dbReference type="SAM" id="Phobius"/>
    </source>
</evidence>
<accession>A0ABP5A7N8</accession>
<protein>
    <recommendedName>
        <fullName evidence="5">ABC transporter substrate-binding protein</fullName>
    </recommendedName>
</protein>
<gene>
    <name evidence="3" type="ORF">GCM10009716_15210</name>
</gene>
<dbReference type="Gene3D" id="3.40.50.2300">
    <property type="match status" value="2"/>
</dbReference>
<evidence type="ECO:0008006" key="5">
    <source>
        <dbReference type="Google" id="ProtNLM"/>
    </source>
</evidence>
<dbReference type="PANTHER" id="PTHR30483:SF6">
    <property type="entry name" value="PERIPLASMIC BINDING PROTEIN OF ABC TRANSPORTER FOR NATURAL AMINO ACIDS"/>
    <property type="match status" value="1"/>
</dbReference>